<evidence type="ECO:0008006" key="4">
    <source>
        <dbReference type="Google" id="ProtNLM"/>
    </source>
</evidence>
<dbReference type="Proteomes" id="UP001302126">
    <property type="component" value="Unassembled WGS sequence"/>
</dbReference>
<evidence type="ECO:0000313" key="2">
    <source>
        <dbReference type="EMBL" id="KAK4182936.1"/>
    </source>
</evidence>
<evidence type="ECO:0000313" key="3">
    <source>
        <dbReference type="Proteomes" id="UP001302126"/>
    </source>
</evidence>
<evidence type="ECO:0000256" key="1">
    <source>
        <dbReference type="SAM" id="SignalP"/>
    </source>
</evidence>
<reference evidence="2" key="1">
    <citation type="journal article" date="2023" name="Mol. Phylogenet. Evol.">
        <title>Genome-scale phylogeny and comparative genomics of the fungal order Sordariales.</title>
        <authorList>
            <person name="Hensen N."/>
            <person name="Bonometti L."/>
            <person name="Westerberg I."/>
            <person name="Brannstrom I.O."/>
            <person name="Guillou S."/>
            <person name="Cros-Aarteil S."/>
            <person name="Calhoun S."/>
            <person name="Haridas S."/>
            <person name="Kuo A."/>
            <person name="Mondo S."/>
            <person name="Pangilinan J."/>
            <person name="Riley R."/>
            <person name="LaButti K."/>
            <person name="Andreopoulos B."/>
            <person name="Lipzen A."/>
            <person name="Chen C."/>
            <person name="Yan M."/>
            <person name="Daum C."/>
            <person name="Ng V."/>
            <person name="Clum A."/>
            <person name="Steindorff A."/>
            <person name="Ohm R.A."/>
            <person name="Martin F."/>
            <person name="Silar P."/>
            <person name="Natvig D.O."/>
            <person name="Lalanne C."/>
            <person name="Gautier V."/>
            <person name="Ament-Velasquez S.L."/>
            <person name="Kruys A."/>
            <person name="Hutchinson M.I."/>
            <person name="Powell A.J."/>
            <person name="Barry K."/>
            <person name="Miller A.N."/>
            <person name="Grigoriev I.V."/>
            <person name="Debuchy R."/>
            <person name="Gladieux P."/>
            <person name="Hiltunen Thoren M."/>
            <person name="Johannesson H."/>
        </authorList>
    </citation>
    <scope>NUCLEOTIDE SEQUENCE</scope>
    <source>
        <strain evidence="2">PSN309</strain>
    </source>
</reference>
<feature type="signal peptide" evidence="1">
    <location>
        <begin position="1"/>
        <end position="20"/>
    </location>
</feature>
<dbReference type="EMBL" id="MU864595">
    <property type="protein sequence ID" value="KAK4182936.1"/>
    <property type="molecule type" value="Genomic_DNA"/>
</dbReference>
<proteinExistence type="predicted"/>
<dbReference type="AlphaFoldDB" id="A0AAN6WJE9"/>
<reference evidence="2" key="2">
    <citation type="submission" date="2023-05" db="EMBL/GenBank/DDBJ databases">
        <authorList>
            <consortium name="Lawrence Berkeley National Laboratory"/>
            <person name="Steindorff A."/>
            <person name="Hensen N."/>
            <person name="Bonometti L."/>
            <person name="Westerberg I."/>
            <person name="Brannstrom I.O."/>
            <person name="Guillou S."/>
            <person name="Cros-Aarteil S."/>
            <person name="Calhoun S."/>
            <person name="Haridas S."/>
            <person name="Kuo A."/>
            <person name="Mondo S."/>
            <person name="Pangilinan J."/>
            <person name="Riley R."/>
            <person name="Labutti K."/>
            <person name="Andreopoulos B."/>
            <person name="Lipzen A."/>
            <person name="Chen C."/>
            <person name="Yanf M."/>
            <person name="Daum C."/>
            <person name="Ng V."/>
            <person name="Clum A."/>
            <person name="Ohm R."/>
            <person name="Martin F."/>
            <person name="Silar P."/>
            <person name="Natvig D."/>
            <person name="Lalanne C."/>
            <person name="Gautier V."/>
            <person name="Ament-Velasquez S.L."/>
            <person name="Kruys A."/>
            <person name="Hutchinson M.I."/>
            <person name="Powell A.J."/>
            <person name="Barry K."/>
            <person name="Miller A.N."/>
            <person name="Grigoriev I.V."/>
            <person name="Debuchy R."/>
            <person name="Gladieux P."/>
            <person name="Thoren M.H."/>
            <person name="Johannesson H."/>
        </authorList>
    </citation>
    <scope>NUCLEOTIDE SEQUENCE</scope>
    <source>
        <strain evidence="2">PSN309</strain>
    </source>
</reference>
<comment type="caution">
    <text evidence="2">The sequence shown here is derived from an EMBL/GenBank/DDBJ whole genome shotgun (WGS) entry which is preliminary data.</text>
</comment>
<name>A0AAN6WJE9_9PEZI</name>
<sequence length="141" mass="16140">MTMTLVFLLYLFLPIPQILPIRHFLALVWASVKTVTRVGGVVASTRTIASLDSCSPVLGTTPFFGRVWQGKRFPLARPELTHFSRCNTKKNRTFFEWGIIVDRTLVLDRHPFPMQQKHGTERRIVLPQVFLFSCPSLSRSP</sequence>
<keyword evidence="3" id="KW-1185">Reference proteome</keyword>
<feature type="chain" id="PRO_5042817658" description="Secreted protein" evidence="1">
    <location>
        <begin position="21"/>
        <end position="141"/>
    </location>
</feature>
<accession>A0AAN6WJE9</accession>
<gene>
    <name evidence="2" type="ORF">QBC35DRAFT_135713</name>
</gene>
<protein>
    <recommendedName>
        <fullName evidence="4">Secreted protein</fullName>
    </recommendedName>
</protein>
<keyword evidence="1" id="KW-0732">Signal</keyword>
<organism evidence="2 3">
    <name type="scientific">Podospora australis</name>
    <dbReference type="NCBI Taxonomy" id="1536484"/>
    <lineage>
        <taxon>Eukaryota</taxon>
        <taxon>Fungi</taxon>
        <taxon>Dikarya</taxon>
        <taxon>Ascomycota</taxon>
        <taxon>Pezizomycotina</taxon>
        <taxon>Sordariomycetes</taxon>
        <taxon>Sordariomycetidae</taxon>
        <taxon>Sordariales</taxon>
        <taxon>Podosporaceae</taxon>
        <taxon>Podospora</taxon>
    </lineage>
</organism>